<evidence type="ECO:0000313" key="5">
    <source>
        <dbReference type="Proteomes" id="UP000266643"/>
    </source>
</evidence>
<feature type="region of interest" description="Disordered" evidence="2">
    <location>
        <begin position="491"/>
        <end position="515"/>
    </location>
</feature>
<dbReference type="InterPro" id="IPR016024">
    <property type="entry name" value="ARM-type_fold"/>
</dbReference>
<dbReference type="GO" id="GO:0000056">
    <property type="term" value="P:ribosomal small subunit export from nucleus"/>
    <property type="evidence" value="ECO:0007669"/>
    <property type="project" value="TreeGrafter"/>
</dbReference>
<dbReference type="GO" id="GO:0000472">
    <property type="term" value="P:endonucleolytic cleavage to generate mature 5'-end of SSU-rRNA from (SSU-rRNA, 5.8S rRNA, LSU-rRNA)"/>
    <property type="evidence" value="ECO:0007669"/>
    <property type="project" value="TreeGrafter"/>
</dbReference>
<evidence type="ECO:0000256" key="3">
    <source>
        <dbReference type="SAM" id="SignalP"/>
    </source>
</evidence>
<dbReference type="VEuPathDB" id="FungiDB:H257_14888"/>
<dbReference type="Pfam" id="PF22493">
    <property type="entry name" value="PUF_NOP9"/>
    <property type="match status" value="1"/>
</dbReference>
<feature type="compositionally biased region" description="Basic residues" evidence="2">
    <location>
        <begin position="494"/>
        <end position="515"/>
    </location>
</feature>
<protein>
    <recommendedName>
        <fullName evidence="6">PUM-HD domain-containing protein</fullName>
    </recommendedName>
</protein>
<gene>
    <name evidence="4" type="ORF">DYB30_009603</name>
</gene>
<dbReference type="InterPro" id="IPR011989">
    <property type="entry name" value="ARM-like"/>
</dbReference>
<keyword evidence="1" id="KW-0677">Repeat</keyword>
<dbReference type="InterPro" id="IPR001313">
    <property type="entry name" value="Pumilio_RNA-bd_rpt"/>
</dbReference>
<comment type="caution">
    <text evidence="4">The sequence shown here is derived from an EMBL/GenBank/DDBJ whole genome shotgun (WGS) entry which is preliminary data.</text>
</comment>
<dbReference type="EMBL" id="QUTD01004516">
    <property type="protein sequence ID" value="RHY67588.1"/>
    <property type="molecule type" value="Genomic_DNA"/>
</dbReference>
<reference evidence="4 5" key="1">
    <citation type="submission" date="2018-08" db="EMBL/GenBank/DDBJ databases">
        <title>Aphanomyces genome sequencing and annotation.</title>
        <authorList>
            <person name="Minardi D."/>
            <person name="Oidtmann B."/>
            <person name="Van Der Giezen M."/>
            <person name="Studholme D.J."/>
        </authorList>
    </citation>
    <scope>NUCLEOTIDE SEQUENCE [LARGE SCALE GENOMIC DNA]</scope>
    <source>
        <strain evidence="4 5">D2</strain>
    </source>
</reference>
<feature type="chain" id="PRO_5017446207" description="PUM-HD domain-containing protein" evidence="3">
    <location>
        <begin position="21"/>
        <end position="515"/>
    </location>
</feature>
<evidence type="ECO:0008006" key="6">
    <source>
        <dbReference type="Google" id="ProtNLM"/>
    </source>
</evidence>
<sequence>MRPCLVTAAFLSVAGALVHSTTPLSTSPVAVNTTVAAPPPSLDPQCYLMPILVLHPSPPLPTLDCVQPPLPSEDCIKATVSATLRVLQHPTDEWTCLHDPTTSTTANMPSLRVRYRGDSSLRFTKHQYLLMFDVPTPLLAMPADTNWALHGPFIDGSMMRNHLAHWLYRRTGRYSPRSQHVALYIADPNGVPIYHGYYLLLETISYGPNRVGLALNVAADTDHSGGWAWQYNPLKYGTYSPNVVLDMYHGKFGMGARPLLMYPPGPTLSQRMRDEFVNVCHSCDEDVWAAIFERCLQGRLLEFSEHPISNFVVQNFIQRTPTSDLAETVLDELQGALWSLLSSYRAGVIWRLAELCERFKLREKSFFLALVAAIEKLEAAKPEVARRDVVSALIGLQLSNNQNSRLTLNVPGARIVETLLKFPTDVSEPIWASDNEDAKLALFEKLQGQFGSLVLDRNGSFTVLKCFDVVSVAEKRKKKVKELFSDFMDDQAPKKKRKHDKKDGKKSKKKAKADE</sequence>
<dbReference type="GO" id="GO:0000480">
    <property type="term" value="P:endonucleolytic cleavage in 5'-ETS of tricistronic rRNA transcript (SSU-rRNA, 5.8S rRNA, LSU-rRNA)"/>
    <property type="evidence" value="ECO:0007669"/>
    <property type="project" value="TreeGrafter"/>
</dbReference>
<dbReference type="GO" id="GO:0030686">
    <property type="term" value="C:90S preribosome"/>
    <property type="evidence" value="ECO:0007669"/>
    <property type="project" value="TreeGrafter"/>
</dbReference>
<evidence type="ECO:0000313" key="4">
    <source>
        <dbReference type="EMBL" id="RHY67588.1"/>
    </source>
</evidence>
<dbReference type="GO" id="GO:0003723">
    <property type="term" value="F:RNA binding"/>
    <property type="evidence" value="ECO:0007669"/>
    <property type="project" value="InterPro"/>
</dbReference>
<dbReference type="InterPro" id="IPR014867">
    <property type="entry name" value="Spore_coat_CotH_CotH2/3/7"/>
</dbReference>
<keyword evidence="3" id="KW-0732">Signal</keyword>
<dbReference type="AlphaFoldDB" id="A0A397DSK2"/>
<dbReference type="Pfam" id="PF08757">
    <property type="entry name" value="CotH"/>
    <property type="match status" value="1"/>
</dbReference>
<dbReference type="GO" id="GO:0005730">
    <property type="term" value="C:nucleolus"/>
    <property type="evidence" value="ECO:0007669"/>
    <property type="project" value="TreeGrafter"/>
</dbReference>
<dbReference type="SMART" id="SM00025">
    <property type="entry name" value="Pumilio"/>
    <property type="match status" value="2"/>
</dbReference>
<dbReference type="PANTHER" id="PTHR13102:SF0">
    <property type="entry name" value="NUCLEOLAR PROTEIN 9"/>
    <property type="match status" value="1"/>
</dbReference>
<proteinExistence type="predicted"/>
<evidence type="ECO:0000256" key="1">
    <source>
        <dbReference type="ARBA" id="ARBA00022737"/>
    </source>
</evidence>
<accession>A0A397DSK2</accession>
<feature type="signal peptide" evidence="3">
    <location>
        <begin position="1"/>
        <end position="20"/>
    </location>
</feature>
<dbReference type="InterPro" id="IPR040000">
    <property type="entry name" value="NOP9"/>
</dbReference>
<dbReference type="Gene3D" id="1.25.10.10">
    <property type="entry name" value="Leucine-rich Repeat Variant"/>
    <property type="match status" value="1"/>
</dbReference>
<dbReference type="SUPFAM" id="SSF48371">
    <property type="entry name" value="ARM repeat"/>
    <property type="match status" value="1"/>
</dbReference>
<dbReference type="GO" id="GO:0000447">
    <property type="term" value="P:endonucleolytic cleavage in ITS1 to separate SSU-rRNA from 5.8S rRNA and LSU-rRNA from tricistronic rRNA transcript (SSU-rRNA, 5.8S rRNA, LSU-rRNA)"/>
    <property type="evidence" value="ECO:0007669"/>
    <property type="project" value="TreeGrafter"/>
</dbReference>
<name>A0A397DSK2_APHAT</name>
<organism evidence="4 5">
    <name type="scientific">Aphanomyces astaci</name>
    <name type="common">Crayfish plague agent</name>
    <dbReference type="NCBI Taxonomy" id="112090"/>
    <lineage>
        <taxon>Eukaryota</taxon>
        <taxon>Sar</taxon>
        <taxon>Stramenopiles</taxon>
        <taxon>Oomycota</taxon>
        <taxon>Saprolegniomycetes</taxon>
        <taxon>Saprolegniales</taxon>
        <taxon>Verrucalvaceae</taxon>
        <taxon>Aphanomyces</taxon>
    </lineage>
</organism>
<dbReference type="GO" id="GO:0030688">
    <property type="term" value="C:preribosome, small subunit precursor"/>
    <property type="evidence" value="ECO:0007669"/>
    <property type="project" value="TreeGrafter"/>
</dbReference>
<dbReference type="PANTHER" id="PTHR13102">
    <property type="entry name" value="NUCLEOLAR PROTEIN 9"/>
    <property type="match status" value="1"/>
</dbReference>
<evidence type="ECO:0000256" key="2">
    <source>
        <dbReference type="SAM" id="MobiDB-lite"/>
    </source>
</evidence>
<dbReference type="Proteomes" id="UP000266643">
    <property type="component" value="Unassembled WGS sequence"/>
</dbReference>